<accession>A0ABV9MT22</accession>
<gene>
    <name evidence="1" type="ORF">ACFO7V_16725</name>
</gene>
<dbReference type="RefSeq" id="WP_346058766.1">
    <property type="nucleotide sequence ID" value="NZ_BAAAVQ010000005.1"/>
</dbReference>
<sequence>MTTTQQAQDKAVEALMDCYHAYGEHPDYKQSHALNKVIEDIIGDILTPAQITEAMATCHDIHHRRTTKPDLFYKGHDIEPADEFYTDALADYEHDNELVLYRIIQQAMK</sequence>
<proteinExistence type="predicted"/>
<evidence type="ECO:0008006" key="3">
    <source>
        <dbReference type="Google" id="ProtNLM"/>
    </source>
</evidence>
<name>A0ABV9MT22_9MICC</name>
<dbReference type="Proteomes" id="UP001595884">
    <property type="component" value="Unassembled WGS sequence"/>
</dbReference>
<evidence type="ECO:0000313" key="2">
    <source>
        <dbReference type="Proteomes" id="UP001595884"/>
    </source>
</evidence>
<evidence type="ECO:0000313" key="1">
    <source>
        <dbReference type="EMBL" id="MFC4717768.1"/>
    </source>
</evidence>
<comment type="caution">
    <text evidence="1">The sequence shown here is derived from an EMBL/GenBank/DDBJ whole genome shotgun (WGS) entry which is preliminary data.</text>
</comment>
<protein>
    <recommendedName>
        <fullName evidence="3">HD domain-containing protein</fullName>
    </recommendedName>
</protein>
<reference evidence="2" key="1">
    <citation type="journal article" date="2019" name="Int. J. Syst. Evol. Microbiol.">
        <title>The Global Catalogue of Microorganisms (GCM) 10K type strain sequencing project: providing services to taxonomists for standard genome sequencing and annotation.</title>
        <authorList>
            <consortium name="The Broad Institute Genomics Platform"/>
            <consortium name="The Broad Institute Genome Sequencing Center for Infectious Disease"/>
            <person name="Wu L."/>
            <person name="Ma J."/>
        </authorList>
    </citation>
    <scope>NUCLEOTIDE SEQUENCE [LARGE SCALE GENOMIC DNA]</scope>
    <source>
        <strain evidence="2">CGMCC 1.12849</strain>
    </source>
</reference>
<dbReference type="EMBL" id="JBHSHE010000082">
    <property type="protein sequence ID" value="MFC4717768.1"/>
    <property type="molecule type" value="Genomic_DNA"/>
</dbReference>
<keyword evidence="2" id="KW-1185">Reference proteome</keyword>
<organism evidence="1 2">
    <name type="scientific">Glutamicibacter bergerei</name>
    <dbReference type="NCBI Taxonomy" id="256702"/>
    <lineage>
        <taxon>Bacteria</taxon>
        <taxon>Bacillati</taxon>
        <taxon>Actinomycetota</taxon>
        <taxon>Actinomycetes</taxon>
        <taxon>Micrococcales</taxon>
        <taxon>Micrococcaceae</taxon>
        <taxon>Glutamicibacter</taxon>
    </lineage>
</organism>